<sequence length="337" mass="37420">MTKYHISVKATFLEFVPLDATSESPLRRCRSCSPHWSPPEIEKGKRGGGASDSTAAETEDVVLNSSEDTEDCKGQPQVLYKKHRSNLYRKINKEISSAYCTQSLLNIIDRSLGDMNAVNLSTSIHRLARAIGSHEWDPEVSRVLDRLLDAIEHQAVSELERGASKFSPRCATIIAWSCATLQVFRLRLFSVLMTISLQSLQSCQAYEVTNLLWAVAQLSKQSPEPVLMREVQELITASTSFFRDCDSLGQVKAQVLVSALVSVADLTVDGPSQAWLFQSLCEMLVPKCPELSFSSKTHIVMAFQAMHGRDSHFVERLIESVSELCPELIGVSPLRTS</sequence>
<name>A0ABP0K0Z4_9DINO</name>
<gene>
    <name evidence="2" type="ORF">CCMP2556_LOCUS14055</name>
</gene>
<evidence type="ECO:0000313" key="2">
    <source>
        <dbReference type="EMBL" id="CAK9020430.1"/>
    </source>
</evidence>
<reference evidence="2 3" key="1">
    <citation type="submission" date="2024-02" db="EMBL/GenBank/DDBJ databases">
        <authorList>
            <person name="Chen Y."/>
            <person name="Shah S."/>
            <person name="Dougan E. K."/>
            <person name="Thang M."/>
            <person name="Chan C."/>
        </authorList>
    </citation>
    <scope>NUCLEOTIDE SEQUENCE [LARGE SCALE GENOMIC DNA]</scope>
</reference>
<organism evidence="2 3">
    <name type="scientific">Durusdinium trenchii</name>
    <dbReference type="NCBI Taxonomy" id="1381693"/>
    <lineage>
        <taxon>Eukaryota</taxon>
        <taxon>Sar</taxon>
        <taxon>Alveolata</taxon>
        <taxon>Dinophyceae</taxon>
        <taxon>Suessiales</taxon>
        <taxon>Symbiodiniaceae</taxon>
        <taxon>Durusdinium</taxon>
    </lineage>
</organism>
<accession>A0ABP0K0Z4</accession>
<dbReference type="EMBL" id="CAXAMN010007113">
    <property type="protein sequence ID" value="CAK9020430.1"/>
    <property type="molecule type" value="Genomic_DNA"/>
</dbReference>
<proteinExistence type="predicted"/>
<evidence type="ECO:0000256" key="1">
    <source>
        <dbReference type="SAM" id="MobiDB-lite"/>
    </source>
</evidence>
<evidence type="ECO:0000313" key="3">
    <source>
        <dbReference type="Proteomes" id="UP001642484"/>
    </source>
</evidence>
<feature type="region of interest" description="Disordered" evidence="1">
    <location>
        <begin position="25"/>
        <end position="56"/>
    </location>
</feature>
<dbReference type="SUPFAM" id="SSF48371">
    <property type="entry name" value="ARM repeat"/>
    <property type="match status" value="1"/>
</dbReference>
<dbReference type="Proteomes" id="UP001642484">
    <property type="component" value="Unassembled WGS sequence"/>
</dbReference>
<protein>
    <submittedName>
        <fullName evidence="2">Uncharacterized protein</fullName>
    </submittedName>
</protein>
<comment type="caution">
    <text evidence="2">The sequence shown here is derived from an EMBL/GenBank/DDBJ whole genome shotgun (WGS) entry which is preliminary data.</text>
</comment>
<keyword evidence="3" id="KW-1185">Reference proteome</keyword>
<dbReference type="InterPro" id="IPR016024">
    <property type="entry name" value="ARM-type_fold"/>
</dbReference>